<dbReference type="Proteomes" id="UP000503462">
    <property type="component" value="Chromosome 2"/>
</dbReference>
<gene>
    <name evidence="3" type="ORF">AMS68_002125</name>
</gene>
<sequence>MQLTTLALLAGVLPTSWAYAVRRQTTTTTPLPPSQDPWYQAPADYANYKPGTVFKVRSASGLTATSSSIGAAYNILYATTDSRNLSSWAVTTLLLPTGWNDTCRDKVLSYGIPYDSADVDASPSYALYSGGGAFGNGEILTALGRGWAVSTADYEGPNGSFTAGVQSGHATLDSLRAIFNYEDFEIYEPQTTYALWGYSGGALASEWAAELQGNYAPELQYAGAALGGLTPNVSSVLYTINGGIYAGLAPSGILGLSSQWPDLNTFVQGQLFQTGEYNATRFNSAKNLTLIGTIGAFANQDLALYFQDGLNALDAPISQYVINQDGIMGNHGVPEMPLFVYKAIGDDISVVGDTDKLINEYCAAGATIDYQRNTVGNHASELNNGRARALAFLDQVFAGTYQASGCQISNVTVSA</sequence>
<accession>A0A6H0XPP8</accession>
<feature type="signal peptide" evidence="2">
    <location>
        <begin position="1"/>
        <end position="18"/>
    </location>
</feature>
<evidence type="ECO:0000313" key="4">
    <source>
        <dbReference type="Proteomes" id="UP000503462"/>
    </source>
</evidence>
<protein>
    <recommendedName>
        <fullName evidence="5">LIP-domain-containing protein</fullName>
    </recommendedName>
</protein>
<feature type="chain" id="PRO_5026416143" description="LIP-domain-containing protein" evidence="2">
    <location>
        <begin position="19"/>
        <end position="415"/>
    </location>
</feature>
<dbReference type="GO" id="GO:0016042">
    <property type="term" value="P:lipid catabolic process"/>
    <property type="evidence" value="ECO:0007669"/>
    <property type="project" value="UniProtKB-UniRule"/>
</dbReference>
<dbReference type="EMBL" id="CP051140">
    <property type="protein sequence ID" value="QIW96607.1"/>
    <property type="molecule type" value="Genomic_DNA"/>
</dbReference>
<evidence type="ECO:0000256" key="2">
    <source>
        <dbReference type="PIRNR" id="PIRNR029171"/>
    </source>
</evidence>
<organism evidence="3 4">
    <name type="scientific">Peltaster fructicola</name>
    <dbReference type="NCBI Taxonomy" id="286661"/>
    <lineage>
        <taxon>Eukaryota</taxon>
        <taxon>Fungi</taxon>
        <taxon>Dikarya</taxon>
        <taxon>Ascomycota</taxon>
        <taxon>Pezizomycotina</taxon>
        <taxon>Dothideomycetes</taxon>
        <taxon>Dothideomycetes incertae sedis</taxon>
        <taxon>Peltaster</taxon>
    </lineage>
</organism>
<dbReference type="AlphaFoldDB" id="A0A6H0XPP8"/>
<dbReference type="InterPro" id="IPR005152">
    <property type="entry name" value="Lipase_secreted"/>
</dbReference>
<keyword evidence="2" id="KW-0732">Signal</keyword>
<dbReference type="InterPro" id="IPR029058">
    <property type="entry name" value="AB_hydrolase_fold"/>
</dbReference>
<dbReference type="Gene3D" id="3.40.50.1820">
    <property type="entry name" value="alpha/beta hydrolase"/>
    <property type="match status" value="1"/>
</dbReference>
<evidence type="ECO:0008006" key="5">
    <source>
        <dbReference type="Google" id="ProtNLM"/>
    </source>
</evidence>
<dbReference type="Gene3D" id="1.10.260.130">
    <property type="match status" value="1"/>
</dbReference>
<dbReference type="OrthoDB" id="2373480at2759"/>
<dbReference type="PANTHER" id="PTHR34853">
    <property type="match status" value="1"/>
</dbReference>
<dbReference type="PIRSF" id="PIRSF029171">
    <property type="entry name" value="Esterase_LipA"/>
    <property type="match status" value="1"/>
</dbReference>
<proteinExistence type="inferred from homology"/>
<dbReference type="PANTHER" id="PTHR34853:SF5">
    <property type="entry name" value="LIP-DOMAIN-CONTAINING PROTEIN-RELATED"/>
    <property type="match status" value="1"/>
</dbReference>
<reference evidence="3 4" key="1">
    <citation type="journal article" date="2016" name="Sci. Rep.">
        <title>Peltaster fructicola genome reveals evolution from an invasive phytopathogen to an ectophytic parasite.</title>
        <authorList>
            <person name="Xu C."/>
            <person name="Chen H."/>
            <person name="Gleason M.L."/>
            <person name="Xu J.R."/>
            <person name="Liu H."/>
            <person name="Zhang R."/>
            <person name="Sun G."/>
        </authorList>
    </citation>
    <scope>NUCLEOTIDE SEQUENCE [LARGE SCALE GENOMIC DNA]</scope>
    <source>
        <strain evidence="3 4">LNHT1506</strain>
    </source>
</reference>
<name>A0A6H0XPP8_9PEZI</name>
<evidence type="ECO:0000313" key="3">
    <source>
        <dbReference type="EMBL" id="QIW96607.1"/>
    </source>
</evidence>
<keyword evidence="1" id="KW-0378">Hydrolase</keyword>
<dbReference type="SUPFAM" id="SSF53474">
    <property type="entry name" value="alpha/beta-Hydrolases"/>
    <property type="match status" value="1"/>
</dbReference>
<comment type="similarity">
    <text evidence="2">Belongs to the AB hydrolase superfamily. Lipase family.</text>
</comment>
<dbReference type="GO" id="GO:0004806">
    <property type="term" value="F:triacylglycerol lipase activity"/>
    <property type="evidence" value="ECO:0007669"/>
    <property type="project" value="UniProtKB-UniRule"/>
</dbReference>
<dbReference type="Pfam" id="PF03583">
    <property type="entry name" value="LIP"/>
    <property type="match status" value="1"/>
</dbReference>
<keyword evidence="4" id="KW-1185">Reference proteome</keyword>
<evidence type="ECO:0000256" key="1">
    <source>
        <dbReference type="ARBA" id="ARBA00022801"/>
    </source>
</evidence>